<accession>A0ABT0W787</accession>
<evidence type="ECO:0000313" key="1">
    <source>
        <dbReference type="EMBL" id="MCM2532186.1"/>
    </source>
</evidence>
<protein>
    <submittedName>
        <fullName evidence="1">Uncharacterized protein</fullName>
    </submittedName>
</protein>
<reference evidence="1 2" key="1">
    <citation type="submission" date="2022-06" db="EMBL/GenBank/DDBJ databases">
        <authorList>
            <person name="Jeon C.O."/>
        </authorList>
    </citation>
    <scope>NUCLEOTIDE SEQUENCE [LARGE SCALE GENOMIC DNA]</scope>
    <source>
        <strain evidence="1 2">KCTC 13943</strain>
    </source>
</reference>
<dbReference type="EMBL" id="JAMQCR010000001">
    <property type="protein sequence ID" value="MCM2532186.1"/>
    <property type="molecule type" value="Genomic_DNA"/>
</dbReference>
<comment type="caution">
    <text evidence="1">The sequence shown here is derived from an EMBL/GenBank/DDBJ whole genome shotgun (WGS) entry which is preliminary data.</text>
</comment>
<proteinExistence type="predicted"/>
<sequence>MKLELVGRSRTSHSGYGAGSGEVIREEYKCPCGNGEVVYEKDDIPGFKETDISCYCKECDDKYEFGRGTAKEKVI</sequence>
<name>A0ABT0W787_9BACI</name>
<dbReference type="Proteomes" id="UP001523262">
    <property type="component" value="Unassembled WGS sequence"/>
</dbReference>
<organism evidence="1 2">
    <name type="scientific">Neobacillus pocheonensis</name>
    <dbReference type="NCBI Taxonomy" id="363869"/>
    <lineage>
        <taxon>Bacteria</taxon>
        <taxon>Bacillati</taxon>
        <taxon>Bacillota</taxon>
        <taxon>Bacilli</taxon>
        <taxon>Bacillales</taxon>
        <taxon>Bacillaceae</taxon>
        <taxon>Neobacillus</taxon>
    </lineage>
</organism>
<evidence type="ECO:0000313" key="2">
    <source>
        <dbReference type="Proteomes" id="UP001523262"/>
    </source>
</evidence>
<gene>
    <name evidence="1" type="ORF">NDK43_06960</name>
</gene>
<keyword evidence="2" id="KW-1185">Reference proteome</keyword>